<dbReference type="EMBL" id="JANPWB010000010">
    <property type="protein sequence ID" value="KAJ1143313.1"/>
    <property type="molecule type" value="Genomic_DNA"/>
</dbReference>
<dbReference type="AlphaFoldDB" id="A0AAV7QXU9"/>
<comment type="caution">
    <text evidence="1">The sequence shown here is derived from an EMBL/GenBank/DDBJ whole genome shotgun (WGS) entry which is preliminary data.</text>
</comment>
<accession>A0AAV7QXU9</accession>
<keyword evidence="2" id="KW-1185">Reference proteome</keyword>
<name>A0AAV7QXU9_PLEWA</name>
<evidence type="ECO:0000313" key="1">
    <source>
        <dbReference type="EMBL" id="KAJ1143313.1"/>
    </source>
</evidence>
<dbReference type="Proteomes" id="UP001066276">
    <property type="component" value="Chromosome 6"/>
</dbReference>
<gene>
    <name evidence="1" type="ORF">NDU88_009623</name>
</gene>
<organism evidence="1 2">
    <name type="scientific">Pleurodeles waltl</name>
    <name type="common">Iberian ribbed newt</name>
    <dbReference type="NCBI Taxonomy" id="8319"/>
    <lineage>
        <taxon>Eukaryota</taxon>
        <taxon>Metazoa</taxon>
        <taxon>Chordata</taxon>
        <taxon>Craniata</taxon>
        <taxon>Vertebrata</taxon>
        <taxon>Euteleostomi</taxon>
        <taxon>Amphibia</taxon>
        <taxon>Batrachia</taxon>
        <taxon>Caudata</taxon>
        <taxon>Salamandroidea</taxon>
        <taxon>Salamandridae</taxon>
        <taxon>Pleurodelinae</taxon>
        <taxon>Pleurodeles</taxon>
    </lineage>
</organism>
<proteinExistence type="predicted"/>
<reference evidence="1" key="1">
    <citation type="journal article" date="2022" name="bioRxiv">
        <title>Sequencing and chromosome-scale assembly of the giantPleurodeles waltlgenome.</title>
        <authorList>
            <person name="Brown T."/>
            <person name="Elewa A."/>
            <person name="Iarovenko S."/>
            <person name="Subramanian E."/>
            <person name="Araus A.J."/>
            <person name="Petzold A."/>
            <person name="Susuki M."/>
            <person name="Suzuki K.-i.T."/>
            <person name="Hayashi T."/>
            <person name="Toyoda A."/>
            <person name="Oliveira C."/>
            <person name="Osipova E."/>
            <person name="Leigh N.D."/>
            <person name="Simon A."/>
            <person name="Yun M.H."/>
        </authorList>
    </citation>
    <scope>NUCLEOTIDE SEQUENCE</scope>
    <source>
        <strain evidence="1">20211129_DDA</strain>
        <tissue evidence="1">Liver</tissue>
    </source>
</reference>
<evidence type="ECO:0000313" key="2">
    <source>
        <dbReference type="Proteomes" id="UP001066276"/>
    </source>
</evidence>
<sequence>MLCNHLGDNWIDGDLDHDVTDVELDCNRCGSEVVDVGLDVERRCFATGGSASASTVAASVSTLDVSLTWTTEASTGVLLLTTLSDVDNGCINMDLGAVDKRRYNGDSSGLAIDGEVLNIDNYLDDDCLQSLDVKWRLRIDFDGLLVDDKEAGRLLYVAVLNVLLFD</sequence>
<protein>
    <submittedName>
        <fullName evidence="1">Uncharacterized protein</fullName>
    </submittedName>
</protein>